<sequence length="145" mass="15565">VVTDEVVYEEMYDSVERAATTASYLDAEHDRDEASLGDQEDASKHGRIIDNLDADEGVTLVDKTQGRNDQDMFDTCVLDDEELVAKKEVSTADLLTTIGEVVTTTGVDVSDAATTPIISIDDITLAKALAALKSAKAMVKEPSVL</sequence>
<feature type="non-terminal residue" evidence="2">
    <location>
        <position position="1"/>
    </location>
</feature>
<evidence type="ECO:0000313" key="2">
    <source>
        <dbReference type="EMBL" id="GFC85204.1"/>
    </source>
</evidence>
<gene>
    <name evidence="2" type="ORF">Tci_857174</name>
</gene>
<protein>
    <submittedName>
        <fullName evidence="2">Uncharacterized protein</fullName>
    </submittedName>
</protein>
<evidence type="ECO:0000256" key="1">
    <source>
        <dbReference type="SAM" id="MobiDB-lite"/>
    </source>
</evidence>
<dbReference type="EMBL" id="BKCJ011098699">
    <property type="protein sequence ID" value="GFC85204.1"/>
    <property type="molecule type" value="Genomic_DNA"/>
</dbReference>
<feature type="non-terminal residue" evidence="2">
    <location>
        <position position="145"/>
    </location>
</feature>
<feature type="region of interest" description="Disordered" evidence="1">
    <location>
        <begin position="24"/>
        <end position="48"/>
    </location>
</feature>
<name>A0A699RRE3_TANCI</name>
<organism evidence="2">
    <name type="scientific">Tanacetum cinerariifolium</name>
    <name type="common">Dalmatian daisy</name>
    <name type="synonym">Chrysanthemum cinerariifolium</name>
    <dbReference type="NCBI Taxonomy" id="118510"/>
    <lineage>
        <taxon>Eukaryota</taxon>
        <taxon>Viridiplantae</taxon>
        <taxon>Streptophyta</taxon>
        <taxon>Embryophyta</taxon>
        <taxon>Tracheophyta</taxon>
        <taxon>Spermatophyta</taxon>
        <taxon>Magnoliopsida</taxon>
        <taxon>eudicotyledons</taxon>
        <taxon>Gunneridae</taxon>
        <taxon>Pentapetalae</taxon>
        <taxon>asterids</taxon>
        <taxon>campanulids</taxon>
        <taxon>Asterales</taxon>
        <taxon>Asteraceae</taxon>
        <taxon>Asteroideae</taxon>
        <taxon>Anthemideae</taxon>
        <taxon>Anthemidinae</taxon>
        <taxon>Tanacetum</taxon>
    </lineage>
</organism>
<accession>A0A699RRE3</accession>
<reference evidence="2" key="1">
    <citation type="journal article" date="2019" name="Sci. Rep.">
        <title>Draft genome of Tanacetum cinerariifolium, the natural source of mosquito coil.</title>
        <authorList>
            <person name="Yamashiro T."/>
            <person name="Shiraishi A."/>
            <person name="Satake H."/>
            <person name="Nakayama K."/>
        </authorList>
    </citation>
    <scope>NUCLEOTIDE SEQUENCE</scope>
</reference>
<proteinExistence type="predicted"/>
<dbReference type="AlphaFoldDB" id="A0A699RRE3"/>
<comment type="caution">
    <text evidence="2">The sequence shown here is derived from an EMBL/GenBank/DDBJ whole genome shotgun (WGS) entry which is preliminary data.</text>
</comment>